<proteinExistence type="predicted"/>
<evidence type="ECO:0000313" key="2">
    <source>
        <dbReference type="WBParaSite" id="SPAL_0000252900.1"/>
    </source>
</evidence>
<name>A0A0N5B907_STREA</name>
<dbReference type="WBParaSite" id="SPAL_0001684900.1">
    <property type="protein sequence ID" value="SPAL_0001684900.1"/>
    <property type="gene ID" value="SPAL_0001684900"/>
</dbReference>
<dbReference type="AlphaFoldDB" id="A0A0N5B907"/>
<accession>A0A0N5B907</accession>
<keyword evidence="1" id="KW-1185">Reference proteome</keyword>
<reference evidence="2 3" key="1">
    <citation type="submission" date="2017-02" db="UniProtKB">
        <authorList>
            <consortium name="WormBaseParasite"/>
        </authorList>
    </citation>
    <scope>IDENTIFICATION</scope>
</reference>
<evidence type="ECO:0000313" key="3">
    <source>
        <dbReference type="WBParaSite" id="SPAL_0001684900.1"/>
    </source>
</evidence>
<organism evidence="1 2">
    <name type="scientific">Strongyloides papillosus</name>
    <name type="common">Intestinal threadworm</name>
    <dbReference type="NCBI Taxonomy" id="174720"/>
    <lineage>
        <taxon>Eukaryota</taxon>
        <taxon>Metazoa</taxon>
        <taxon>Ecdysozoa</taxon>
        <taxon>Nematoda</taxon>
        <taxon>Chromadorea</taxon>
        <taxon>Rhabditida</taxon>
        <taxon>Tylenchina</taxon>
        <taxon>Panagrolaimomorpha</taxon>
        <taxon>Strongyloidoidea</taxon>
        <taxon>Strongyloididae</taxon>
        <taxon>Strongyloides</taxon>
    </lineage>
</organism>
<dbReference type="WBParaSite" id="SPAL_0000252900.1">
    <property type="protein sequence ID" value="SPAL_0000252900.1"/>
    <property type="gene ID" value="SPAL_0000252900"/>
</dbReference>
<evidence type="ECO:0000313" key="1">
    <source>
        <dbReference type="Proteomes" id="UP000046392"/>
    </source>
</evidence>
<dbReference type="Proteomes" id="UP000046392">
    <property type="component" value="Unplaced"/>
</dbReference>
<sequence length="117" mass="13482">MCTYVVDVFTHCSCGNDKVVVKIINYQQPKVHFPELKQTRCHDYPHRVKAAGVTCLSRVTIVQIQHTCNDKTVKLDINNTNCKTTDTLSGGRYGFDCYEPQYDRRNVEYSPRSNKFS</sequence>
<protein>
    <submittedName>
        <fullName evidence="2 3">SUEL-type lectin domain-containing protein</fullName>
    </submittedName>
</protein>